<evidence type="ECO:0000313" key="32">
    <source>
        <dbReference type="Proteomes" id="UP001458880"/>
    </source>
</evidence>
<dbReference type="Gene3D" id="1.25.50.20">
    <property type="match status" value="1"/>
</dbReference>
<dbReference type="GO" id="GO:0004984">
    <property type="term" value="F:olfactory receptor activity"/>
    <property type="evidence" value="ECO:0007669"/>
    <property type="project" value="InterPro"/>
</dbReference>
<dbReference type="GO" id="GO:0005886">
    <property type="term" value="C:plasma membrane"/>
    <property type="evidence" value="ECO:0007669"/>
    <property type="project" value="UniProtKB-SubCell"/>
</dbReference>
<dbReference type="Pfam" id="PF11838">
    <property type="entry name" value="ERAP1_C"/>
    <property type="match status" value="1"/>
</dbReference>
<evidence type="ECO:0000256" key="1">
    <source>
        <dbReference type="ARBA" id="ARBA00000098"/>
    </source>
</evidence>
<keyword evidence="32" id="KW-1185">Reference proteome</keyword>
<keyword evidence="14" id="KW-0552">Olfaction</keyword>
<keyword evidence="11" id="KW-0645">Protease</keyword>
<keyword evidence="21" id="KW-1015">Disulfide bond</keyword>
<organism evidence="31 32">
    <name type="scientific">Popillia japonica</name>
    <name type="common">Japanese beetle</name>
    <dbReference type="NCBI Taxonomy" id="7064"/>
    <lineage>
        <taxon>Eukaryota</taxon>
        <taxon>Metazoa</taxon>
        <taxon>Ecdysozoa</taxon>
        <taxon>Arthropoda</taxon>
        <taxon>Hexapoda</taxon>
        <taxon>Insecta</taxon>
        <taxon>Pterygota</taxon>
        <taxon>Neoptera</taxon>
        <taxon>Endopterygota</taxon>
        <taxon>Coleoptera</taxon>
        <taxon>Polyphaga</taxon>
        <taxon>Scarabaeiformia</taxon>
        <taxon>Scarabaeidae</taxon>
        <taxon>Rutelinae</taxon>
        <taxon>Popillia</taxon>
    </lineage>
</organism>
<keyword evidence="24" id="KW-0807">Transducer</keyword>
<feature type="region of interest" description="Disordered" evidence="26">
    <location>
        <begin position="156"/>
        <end position="192"/>
    </location>
</feature>
<evidence type="ECO:0000256" key="26">
    <source>
        <dbReference type="SAM" id="MobiDB-lite"/>
    </source>
</evidence>
<dbReference type="GO" id="GO:0008270">
    <property type="term" value="F:zinc ion binding"/>
    <property type="evidence" value="ECO:0007669"/>
    <property type="project" value="InterPro"/>
</dbReference>
<feature type="transmembrane region" description="Helical" evidence="27">
    <location>
        <begin position="1000"/>
        <end position="1019"/>
    </location>
</feature>
<feature type="domain" description="Aminopeptidase N-like N-terminal" evidence="30">
    <location>
        <begin position="210"/>
        <end position="341"/>
    </location>
</feature>
<evidence type="ECO:0000259" key="28">
    <source>
        <dbReference type="Pfam" id="PF01433"/>
    </source>
</evidence>
<dbReference type="InterPro" id="IPR045357">
    <property type="entry name" value="Aminopeptidase_N-like_N"/>
</dbReference>
<keyword evidence="12 27" id="KW-0812">Transmembrane</keyword>
<evidence type="ECO:0000256" key="18">
    <source>
        <dbReference type="ARBA" id="ARBA00022989"/>
    </source>
</evidence>
<protein>
    <recommendedName>
        <fullName evidence="7">Aminopeptidase N</fullName>
        <ecNumber evidence="6">3.4.11.2</ecNumber>
    </recommendedName>
</protein>
<dbReference type="GO" id="GO:0070006">
    <property type="term" value="F:metalloaminopeptidase activity"/>
    <property type="evidence" value="ECO:0007669"/>
    <property type="project" value="TreeGrafter"/>
</dbReference>
<dbReference type="InterPro" id="IPR050344">
    <property type="entry name" value="Peptidase_M1_aminopeptidases"/>
</dbReference>
<keyword evidence="20 27" id="KW-0472">Membrane</keyword>
<dbReference type="InterPro" id="IPR001930">
    <property type="entry name" value="Peptidase_M1"/>
</dbReference>
<evidence type="ECO:0000259" key="29">
    <source>
        <dbReference type="Pfam" id="PF11838"/>
    </source>
</evidence>
<dbReference type="GO" id="GO:0005737">
    <property type="term" value="C:cytoplasm"/>
    <property type="evidence" value="ECO:0007669"/>
    <property type="project" value="TreeGrafter"/>
</dbReference>
<evidence type="ECO:0000256" key="25">
    <source>
        <dbReference type="ARBA" id="ARBA00023288"/>
    </source>
</evidence>
<name>A0AAW1NAT8_POPJA</name>
<feature type="transmembrane region" description="Helical" evidence="27">
    <location>
        <begin position="1274"/>
        <end position="1296"/>
    </location>
</feature>
<keyword evidence="17" id="KW-0862">Zinc</keyword>
<evidence type="ECO:0000256" key="9">
    <source>
        <dbReference type="ARBA" id="ARBA00022606"/>
    </source>
</evidence>
<feature type="transmembrane region" description="Helical" evidence="27">
    <location>
        <begin position="1214"/>
        <end position="1234"/>
    </location>
</feature>
<evidence type="ECO:0000256" key="16">
    <source>
        <dbReference type="ARBA" id="ARBA00022801"/>
    </source>
</evidence>
<comment type="caution">
    <text evidence="31">The sequence shown here is derived from an EMBL/GenBank/DDBJ whole genome shotgun (WGS) entry which is preliminary data.</text>
</comment>
<feature type="domain" description="Peptidase M1 membrane alanine aminopeptidase" evidence="28">
    <location>
        <begin position="375"/>
        <end position="582"/>
    </location>
</feature>
<dbReference type="InterPro" id="IPR014782">
    <property type="entry name" value="Peptidase_M1_dom"/>
</dbReference>
<dbReference type="GO" id="GO:0005615">
    <property type="term" value="C:extracellular space"/>
    <property type="evidence" value="ECO:0007669"/>
    <property type="project" value="TreeGrafter"/>
</dbReference>
<dbReference type="Gene3D" id="2.60.40.1910">
    <property type="match status" value="1"/>
</dbReference>
<feature type="compositionally biased region" description="Polar residues" evidence="26">
    <location>
        <begin position="158"/>
        <end position="187"/>
    </location>
</feature>
<dbReference type="Pfam" id="PF01433">
    <property type="entry name" value="Peptidase_M1"/>
    <property type="match status" value="1"/>
</dbReference>
<keyword evidence="22 31" id="KW-0675">Receptor</keyword>
<evidence type="ECO:0000256" key="15">
    <source>
        <dbReference type="ARBA" id="ARBA00022729"/>
    </source>
</evidence>
<dbReference type="EMBL" id="JASPKY010000004">
    <property type="protein sequence ID" value="KAK9755033.1"/>
    <property type="molecule type" value="Genomic_DNA"/>
</dbReference>
<feature type="transmembrane region" description="Helical" evidence="27">
    <location>
        <begin position="34"/>
        <end position="53"/>
    </location>
</feature>
<evidence type="ECO:0000256" key="3">
    <source>
        <dbReference type="ARBA" id="ARBA00004141"/>
    </source>
</evidence>
<dbReference type="PANTHER" id="PTHR11533">
    <property type="entry name" value="PROTEASE M1 ZINC METALLOPROTEASE"/>
    <property type="match status" value="1"/>
</dbReference>
<keyword evidence="8" id="KW-1003">Cell membrane</keyword>
<dbReference type="EC" id="3.4.11.2" evidence="6"/>
<dbReference type="GO" id="GO:0043171">
    <property type="term" value="P:peptide catabolic process"/>
    <property type="evidence" value="ECO:0007669"/>
    <property type="project" value="TreeGrafter"/>
</dbReference>
<sequence length="1299" mass="150415">MTKNENSSQFEILHHDNSIEYSREGGYFVTYKKAIIYLTITVLLSVTVGIIVYRYGPRTNWQEVVPKEENIQDLLDKSIRNTPIQSVKLPDDVKPLHYKLSIQPDVEHLTFSGEVFITLESFVKTKYIVLNVDRLSLHNISIHQLHNERRRRAVEQNIPPSSSNTTQNVASNQTKSVENSTQTPNNATEDDHIQVIRNDEKSEQITKLSGNIHVISGKLNKENQQYILHLSSHLLPGNKYTLEIAFDGNISESLQGLHENSYVTNDGNKKYIIASHLQPTFARRVFPCFDDPSLQATFEITIIHKDNMNCLSNMPLKNTTNLGDGWIKDQFETSPVMPPFLVAMILLDKQYYSSISGNQNISIWAPKEHLKYASFPLEKTQKILSYYIKHFNMPYPLPKLDIVTIPTLPSTATENWGLILFKESTLLNGEDEREIFSFLAKKIAQQCIKWWNDLWLVKGFALLEADDASIEINNWNSDFTLRIMQKMLALDDFTPITLERNITNILDINQLYDSVTHYKGSCLLRMLEHSISESAFENGTQYFLNRWKYGVVDQKQFWTSIGNIVRNYLPQGKNIASIMDTWSSQSGYPLITVTRNRKTSSIEISQSKFQATNESDNSLWIVPLNYIIGNGDERKLWLTDRSITVANVSSDKWILFNVKRTGYYRVNYDNDNWNMLIQAINEDHKAIPIENRGQLINDAFQLAQNSLLNYEIPFNLTRYLHKEDRYVPWASAMESLSFIKDILKSTYLNGAYEEYIKNLVSPLYDKMQNVTDGHQLLRKLIIETSCSVNYEPCADWATNLFRQWMENNITLPYDLRRTIFCTAIKAGGKEEWDYLWGQIRLQKTNNDIEELFMSLGCSRDTWLINKYMRNSHSGTIPWQFVPYVWQSLGQPTSVAFGFKYLRENWDEIYEAYKDKPIILKAIIQDFLYGLGTKSDLEDLTILVSKHEQDFQQLASLVQGAVDRIKRPDPFDAFRTEENILIFFGLPVGDKWNRFNIFKGIMTIIISISLMVSMIGQILLEEDKVEVILEVLYFGLTQTTFLCKICNVIICNYKVGRMKAYLKKTAFNIHTKEQDIFIQNAIDMCHLFAKTYRFFVGLTITFFAIYPFIENTLPLPGWFPMDIKYMASAQFEILKDNLVNLKQSENNELTIDQQDQITRRKIANCVIHHNHIIKFVSYIEDMYSNVIFVQFLCSIVIICVTGFQVFVMSPSRVQYITLVLYFLCNLTQIAIYSWFGHDILTKSGGIGQACYMTEWNTICPEARKLIFIIMERSKIPIILTAGQFFNLSLNTLMMVTIKLI</sequence>
<gene>
    <name evidence="31" type="ORF">QE152_g838</name>
</gene>
<dbReference type="InterPro" id="IPR034016">
    <property type="entry name" value="M1_APN-typ"/>
</dbReference>
<dbReference type="SUPFAM" id="SSF55486">
    <property type="entry name" value="Metalloproteases ('zincins'), catalytic domain"/>
    <property type="match status" value="1"/>
</dbReference>
<comment type="cofactor">
    <cofactor evidence="2">
        <name>Zn(2+)</name>
        <dbReference type="ChEBI" id="CHEBI:29105"/>
    </cofactor>
</comment>
<dbReference type="InterPro" id="IPR024571">
    <property type="entry name" value="ERAP1-like_C_dom"/>
</dbReference>
<keyword evidence="10" id="KW-0336">GPI-anchor</keyword>
<evidence type="ECO:0000256" key="12">
    <source>
        <dbReference type="ARBA" id="ARBA00022692"/>
    </source>
</evidence>
<dbReference type="Gene3D" id="2.60.40.1730">
    <property type="entry name" value="tricorn interacting facor f3 domain"/>
    <property type="match status" value="1"/>
</dbReference>
<dbReference type="GO" id="GO:0005549">
    <property type="term" value="F:odorant binding"/>
    <property type="evidence" value="ECO:0007669"/>
    <property type="project" value="InterPro"/>
</dbReference>
<evidence type="ECO:0000256" key="10">
    <source>
        <dbReference type="ARBA" id="ARBA00022622"/>
    </source>
</evidence>
<comment type="catalytic activity">
    <reaction evidence="1">
        <text>Release of an N-terminal amino acid, Xaa-|-Yaa- from a peptide, amide or arylamide. Xaa is preferably Ala, but may be most amino acids including Pro (slow action). When a terminal hydrophobic residue is followed by a prolyl residue, the two may be released as an intact Xaa-Pro dipeptide.</text>
        <dbReference type="EC" id="3.4.11.2"/>
    </reaction>
</comment>
<keyword evidence="9" id="KW-0716">Sensory transduction</keyword>
<keyword evidence="25" id="KW-0449">Lipoprotein</keyword>
<dbReference type="FunFam" id="2.60.40.1910:FF:000008">
    <property type="entry name" value="Aminopeptidase"/>
    <property type="match status" value="1"/>
</dbReference>
<dbReference type="InterPro" id="IPR027268">
    <property type="entry name" value="Peptidase_M4/M1_CTD_sf"/>
</dbReference>
<evidence type="ECO:0000256" key="5">
    <source>
        <dbReference type="ARBA" id="ARBA00010136"/>
    </source>
</evidence>
<dbReference type="GO" id="GO:0098552">
    <property type="term" value="C:side of membrane"/>
    <property type="evidence" value="ECO:0007669"/>
    <property type="project" value="UniProtKB-KW"/>
</dbReference>
<keyword evidence="15" id="KW-0732">Signal</keyword>
<evidence type="ECO:0000256" key="13">
    <source>
        <dbReference type="ARBA" id="ARBA00022723"/>
    </source>
</evidence>
<keyword evidence="19" id="KW-0482">Metalloprotease</keyword>
<dbReference type="Pfam" id="PF17900">
    <property type="entry name" value="Peptidase_M1_N"/>
    <property type="match status" value="1"/>
</dbReference>
<keyword evidence="23" id="KW-0325">Glycoprotein</keyword>
<evidence type="ECO:0000256" key="7">
    <source>
        <dbReference type="ARBA" id="ARBA00015611"/>
    </source>
</evidence>
<evidence type="ECO:0000256" key="8">
    <source>
        <dbReference type="ARBA" id="ARBA00022475"/>
    </source>
</evidence>
<keyword evidence="18 27" id="KW-1133">Transmembrane helix</keyword>
<feature type="transmembrane region" description="Helical" evidence="27">
    <location>
        <begin position="1186"/>
        <end position="1207"/>
    </location>
</feature>
<evidence type="ECO:0000256" key="6">
    <source>
        <dbReference type="ARBA" id="ARBA00012564"/>
    </source>
</evidence>
<dbReference type="CDD" id="cd09601">
    <property type="entry name" value="M1_APN-Q_like"/>
    <property type="match status" value="1"/>
</dbReference>
<evidence type="ECO:0000259" key="30">
    <source>
        <dbReference type="Pfam" id="PF17900"/>
    </source>
</evidence>
<dbReference type="InterPro" id="IPR004117">
    <property type="entry name" value="7tm6_olfct_rcpt"/>
</dbReference>
<reference evidence="31 32" key="1">
    <citation type="journal article" date="2024" name="BMC Genomics">
        <title>De novo assembly and annotation of Popillia japonica's genome with initial clues to its potential as an invasive pest.</title>
        <authorList>
            <person name="Cucini C."/>
            <person name="Boschi S."/>
            <person name="Funari R."/>
            <person name="Cardaioli E."/>
            <person name="Iannotti N."/>
            <person name="Marturano G."/>
            <person name="Paoli F."/>
            <person name="Bruttini M."/>
            <person name="Carapelli A."/>
            <person name="Frati F."/>
            <person name="Nardi F."/>
        </authorList>
    </citation>
    <scope>NUCLEOTIDE SEQUENCE [LARGE SCALE GENOMIC DNA]</scope>
    <source>
        <strain evidence="31">DMR45628</strain>
    </source>
</reference>
<dbReference type="Gene3D" id="1.10.390.10">
    <property type="entry name" value="Neutral Protease Domain 2"/>
    <property type="match status" value="1"/>
</dbReference>
<dbReference type="GO" id="GO:0007165">
    <property type="term" value="P:signal transduction"/>
    <property type="evidence" value="ECO:0007669"/>
    <property type="project" value="UniProtKB-KW"/>
</dbReference>
<evidence type="ECO:0000256" key="22">
    <source>
        <dbReference type="ARBA" id="ARBA00023170"/>
    </source>
</evidence>
<dbReference type="SUPFAM" id="SSF63737">
    <property type="entry name" value="Leukotriene A4 hydrolase N-terminal domain"/>
    <property type="match status" value="1"/>
</dbReference>
<keyword evidence="16" id="KW-0378">Hydrolase</keyword>
<evidence type="ECO:0000256" key="2">
    <source>
        <dbReference type="ARBA" id="ARBA00001947"/>
    </source>
</evidence>
<evidence type="ECO:0000256" key="14">
    <source>
        <dbReference type="ARBA" id="ARBA00022725"/>
    </source>
</evidence>
<evidence type="ECO:0000256" key="23">
    <source>
        <dbReference type="ARBA" id="ARBA00023180"/>
    </source>
</evidence>
<proteinExistence type="inferred from homology"/>
<evidence type="ECO:0000256" key="17">
    <source>
        <dbReference type="ARBA" id="ARBA00022833"/>
    </source>
</evidence>
<dbReference type="GO" id="GO:0016285">
    <property type="term" value="F:alanyl aminopeptidase activity"/>
    <property type="evidence" value="ECO:0007669"/>
    <property type="project" value="UniProtKB-EC"/>
</dbReference>
<evidence type="ECO:0000256" key="27">
    <source>
        <dbReference type="SAM" id="Phobius"/>
    </source>
</evidence>
<dbReference type="InterPro" id="IPR042097">
    <property type="entry name" value="Aminopeptidase_N-like_N_sf"/>
</dbReference>
<dbReference type="GO" id="GO:0042277">
    <property type="term" value="F:peptide binding"/>
    <property type="evidence" value="ECO:0007669"/>
    <property type="project" value="TreeGrafter"/>
</dbReference>
<feature type="transmembrane region" description="Helical" evidence="27">
    <location>
        <begin position="1091"/>
        <end position="1108"/>
    </location>
</feature>
<keyword evidence="13" id="KW-0479">Metal-binding</keyword>
<evidence type="ECO:0000256" key="11">
    <source>
        <dbReference type="ARBA" id="ARBA00022670"/>
    </source>
</evidence>
<dbReference type="GO" id="GO:0006508">
    <property type="term" value="P:proteolysis"/>
    <property type="evidence" value="ECO:0007669"/>
    <property type="project" value="UniProtKB-KW"/>
</dbReference>
<feature type="domain" description="ERAP1-like C-terminal" evidence="29">
    <location>
        <begin position="653"/>
        <end position="966"/>
    </location>
</feature>
<dbReference type="PRINTS" id="PR00756">
    <property type="entry name" value="ALADIPTASE"/>
</dbReference>
<accession>A0AAW1NAT8</accession>
<evidence type="ECO:0000256" key="21">
    <source>
        <dbReference type="ARBA" id="ARBA00023157"/>
    </source>
</evidence>
<evidence type="ECO:0000256" key="20">
    <source>
        <dbReference type="ARBA" id="ARBA00023136"/>
    </source>
</evidence>
<dbReference type="PANTHER" id="PTHR11533:SF294">
    <property type="entry name" value="THYROTROPIN-RELEASING HORMONE-DEGRADING ECTOENZYME"/>
    <property type="match status" value="1"/>
</dbReference>
<evidence type="ECO:0000313" key="31">
    <source>
        <dbReference type="EMBL" id="KAK9755033.1"/>
    </source>
</evidence>
<comment type="similarity">
    <text evidence="5">Belongs to the peptidase M1 family.</text>
</comment>
<comment type="subcellular location">
    <subcellularLocation>
        <location evidence="4">Cell membrane</location>
        <topology evidence="4">Lipid-anchor</topology>
        <topology evidence="4">GPI-anchor</topology>
    </subcellularLocation>
    <subcellularLocation>
        <location evidence="3">Membrane</location>
        <topology evidence="3">Multi-pass membrane protein</topology>
    </subcellularLocation>
</comment>
<dbReference type="Proteomes" id="UP001458880">
    <property type="component" value="Unassembled WGS sequence"/>
</dbReference>
<evidence type="ECO:0000256" key="24">
    <source>
        <dbReference type="ARBA" id="ARBA00023224"/>
    </source>
</evidence>
<evidence type="ECO:0000256" key="4">
    <source>
        <dbReference type="ARBA" id="ARBA00004609"/>
    </source>
</evidence>
<dbReference type="FunFam" id="1.25.50.20:FF:000001">
    <property type="entry name" value="Aminopeptidase"/>
    <property type="match status" value="1"/>
</dbReference>
<dbReference type="Pfam" id="PF02949">
    <property type="entry name" value="7tm_6"/>
    <property type="match status" value="1"/>
</dbReference>
<evidence type="ECO:0000256" key="19">
    <source>
        <dbReference type="ARBA" id="ARBA00023049"/>
    </source>
</evidence>